<accession>A0ABV4EQ19</accession>
<protein>
    <submittedName>
        <fullName evidence="1">Uncharacterized protein</fullName>
    </submittedName>
</protein>
<dbReference type="RefSeq" id="WP_016842686.1">
    <property type="nucleotide sequence ID" value="NZ_CP126027.1"/>
</dbReference>
<proteinExistence type="predicted"/>
<comment type="caution">
    <text evidence="1">The sequence shown here is derived from an EMBL/GenBank/DDBJ whole genome shotgun (WGS) entry which is preliminary data.</text>
</comment>
<dbReference type="EMBL" id="JBGBZA010000001">
    <property type="protein sequence ID" value="MEY9313231.1"/>
    <property type="molecule type" value="Genomic_DNA"/>
</dbReference>
<organism evidence="1 2">
    <name type="scientific">Bradyrhizobium elkanii</name>
    <dbReference type="NCBI Taxonomy" id="29448"/>
    <lineage>
        <taxon>Bacteria</taxon>
        <taxon>Pseudomonadati</taxon>
        <taxon>Pseudomonadota</taxon>
        <taxon>Alphaproteobacteria</taxon>
        <taxon>Hyphomicrobiales</taxon>
        <taxon>Nitrobacteraceae</taxon>
        <taxon>Bradyrhizobium</taxon>
    </lineage>
</organism>
<gene>
    <name evidence="1" type="ORF">ABIF29_000030</name>
</gene>
<name>A0ABV4EQ19_BRAEL</name>
<evidence type="ECO:0000313" key="1">
    <source>
        <dbReference type="EMBL" id="MEY9313231.1"/>
    </source>
</evidence>
<reference evidence="1 2" key="1">
    <citation type="submission" date="2024-07" db="EMBL/GenBank/DDBJ databases">
        <title>Genomic Encyclopedia of Type Strains, Phase V (KMG-V): Genome sequencing to study the core and pangenomes of soil and plant-associated prokaryotes.</title>
        <authorList>
            <person name="Whitman W."/>
        </authorList>
    </citation>
    <scope>NUCLEOTIDE SEQUENCE [LARGE SCALE GENOMIC DNA]</scope>
    <source>
        <strain evidence="1 2">USDA 415</strain>
    </source>
</reference>
<keyword evidence="2" id="KW-1185">Reference proteome</keyword>
<dbReference type="Proteomes" id="UP001565471">
    <property type="component" value="Unassembled WGS sequence"/>
</dbReference>
<sequence>MTQNGNPAGTLAQSLALDFVFAVGCYTVNGKDGSIGFSNVGLTAEYATCDNAGAQTGPFTTLFSIVRQYASQAPVRDSVKVDVAPGRYLVRFRREDAELAGTGGSNSVLSAGLRSFLQGNNSFADVSTIAIRPDLACRSARSISMPS</sequence>
<evidence type="ECO:0000313" key="2">
    <source>
        <dbReference type="Proteomes" id="UP001565471"/>
    </source>
</evidence>